<comment type="caution">
    <text evidence="1">The sequence shown here is derived from an EMBL/GenBank/DDBJ whole genome shotgun (WGS) entry which is preliminary data.</text>
</comment>
<sequence length="286" mass="32184">MHFVVDQNFMRKPQLRELLVGNSNIQLIVPDCALEEMVRLPKWEATIQQSFRIMASAMHRTFFSASIGELLRYELEHLTPISRKQLLPPELTVGARAMITAILGQGTSAEASRLRVVAARRDILGERAEPDQVKAKLVANLALLKGANGERLTREIRSGRMSEDARLGLLKLRGEEVCQRHFGNVTGALRVADFLTTRFVYASLWYQEFWLNGGLDDAKPKTLANDEFDMEYALIASFFGDLLSEDRRAKACAVALRRLTDPATEEVLFDALEKHAIATGRMTQRP</sequence>
<reference evidence="1 2" key="1">
    <citation type="submission" date="2021-03" db="EMBL/GenBank/DDBJ databases">
        <title>Whole genome sequence of Agrobacterium sp. strain Rnr.</title>
        <authorList>
            <person name="Mafakheri H."/>
            <person name="Taghavi S.M."/>
            <person name="Nemanja K."/>
            <person name="Osdaghi E."/>
        </authorList>
    </citation>
    <scope>NUCLEOTIDE SEQUENCE [LARGE SCALE GENOMIC DNA]</scope>
    <source>
        <strain evidence="1 2">Rnr</strain>
    </source>
</reference>
<protein>
    <recommendedName>
        <fullName evidence="3">DUF4935 domain-containing protein</fullName>
    </recommendedName>
</protein>
<gene>
    <name evidence="1" type="ORF">JZX89_25380</name>
</gene>
<evidence type="ECO:0000313" key="2">
    <source>
        <dbReference type="Proteomes" id="UP000664699"/>
    </source>
</evidence>
<dbReference type="EMBL" id="JAFLNA010000018">
    <property type="protein sequence ID" value="MBO0134077.1"/>
    <property type="molecule type" value="Genomic_DNA"/>
</dbReference>
<keyword evidence="2" id="KW-1185">Reference proteome</keyword>
<name>A0ABS3EPZ7_9HYPH</name>
<accession>A0ABS3EPZ7</accession>
<evidence type="ECO:0000313" key="1">
    <source>
        <dbReference type="EMBL" id="MBO0134077.1"/>
    </source>
</evidence>
<proteinExistence type="predicted"/>
<organism evidence="1 2">
    <name type="scientific">Agrobacterium burrii</name>
    <dbReference type="NCBI Taxonomy" id="2815339"/>
    <lineage>
        <taxon>Bacteria</taxon>
        <taxon>Pseudomonadati</taxon>
        <taxon>Pseudomonadota</taxon>
        <taxon>Alphaproteobacteria</taxon>
        <taxon>Hyphomicrobiales</taxon>
        <taxon>Rhizobiaceae</taxon>
        <taxon>Rhizobium/Agrobacterium group</taxon>
        <taxon>Agrobacterium</taxon>
        <taxon>Agrobacterium tumefaciens complex</taxon>
    </lineage>
</organism>
<evidence type="ECO:0008006" key="3">
    <source>
        <dbReference type="Google" id="ProtNLM"/>
    </source>
</evidence>
<dbReference type="RefSeq" id="WP_207135730.1">
    <property type="nucleotide sequence ID" value="NZ_JAFLNA010000018.1"/>
</dbReference>
<dbReference type="Proteomes" id="UP000664699">
    <property type="component" value="Unassembled WGS sequence"/>
</dbReference>